<dbReference type="Proteomes" id="UP000243924">
    <property type="component" value="Chromosome I"/>
</dbReference>
<sequence length="316" mass="35868">MQESSAPGVLVSLTDLLEARLHCRELRLFGSPQRSGRQHGKQRARLRGRGVDFDRVRIYQPGDDMRSIDWRVTARTGAVHTKVFNEERERPVFVLCEQSSRLFFGSQLQFKSVLAAECAALIGWSALANNDRIGGLIVNDLQCRESRPRRNRHALINLLRHLHQANHQLSGVREQTLPDQRPEPVNLALRHAREILRPGSIVFILCDHSAIHRLDQGQLAMLAAHNEIVLLPISDPLDAELPAGIWDFTDGVQQLQIDSRDARVRYRYQADYATQQQQWQKLASRIHAHLLPLITGTPALAQLSLWLNGQLPRHAP</sequence>
<proteinExistence type="predicted"/>
<name>A0A1H2EYN2_9GAMM</name>
<dbReference type="OrthoDB" id="9776116at2"/>
<dbReference type="PANTHER" id="PTHR33608:SF12">
    <property type="entry name" value="DUF58 DOMAIN-CONTAINING PROTEIN"/>
    <property type="match status" value="1"/>
</dbReference>
<dbReference type="EMBL" id="LT629787">
    <property type="protein sequence ID" value="SDU00202.1"/>
    <property type="molecule type" value="Genomic_DNA"/>
</dbReference>
<dbReference type="InterPro" id="IPR002881">
    <property type="entry name" value="DUF58"/>
</dbReference>
<dbReference type="RefSeq" id="WP_092385001.1">
    <property type="nucleotide sequence ID" value="NZ_LT629787.1"/>
</dbReference>
<gene>
    <name evidence="2" type="ORF">SAMN05216210_1147</name>
</gene>
<reference evidence="3" key="1">
    <citation type="submission" date="2016-10" db="EMBL/GenBank/DDBJ databases">
        <authorList>
            <person name="Varghese N."/>
            <person name="Submissions S."/>
        </authorList>
    </citation>
    <scope>NUCLEOTIDE SEQUENCE [LARGE SCALE GENOMIC DNA]</scope>
    <source>
        <strain evidence="3">CECT 8338</strain>
    </source>
</reference>
<accession>A0A1H2EYN2</accession>
<protein>
    <recommendedName>
        <fullName evidence="1">DUF58 domain-containing protein</fullName>
    </recommendedName>
</protein>
<dbReference type="PANTHER" id="PTHR33608">
    <property type="entry name" value="BLL2464 PROTEIN"/>
    <property type="match status" value="1"/>
</dbReference>
<dbReference type="STRING" id="1434072.SAMN05216210_1147"/>
<keyword evidence="3" id="KW-1185">Reference proteome</keyword>
<evidence type="ECO:0000259" key="1">
    <source>
        <dbReference type="Pfam" id="PF01882"/>
    </source>
</evidence>
<evidence type="ECO:0000313" key="2">
    <source>
        <dbReference type="EMBL" id="SDU00202.1"/>
    </source>
</evidence>
<dbReference type="AlphaFoldDB" id="A0A1H2EYN2"/>
<evidence type="ECO:0000313" key="3">
    <source>
        <dbReference type="Proteomes" id="UP000243924"/>
    </source>
</evidence>
<organism evidence="2 3">
    <name type="scientific">Halopseudomonas salegens</name>
    <dbReference type="NCBI Taxonomy" id="1434072"/>
    <lineage>
        <taxon>Bacteria</taxon>
        <taxon>Pseudomonadati</taxon>
        <taxon>Pseudomonadota</taxon>
        <taxon>Gammaproteobacteria</taxon>
        <taxon>Pseudomonadales</taxon>
        <taxon>Pseudomonadaceae</taxon>
        <taxon>Halopseudomonas</taxon>
    </lineage>
</organism>
<dbReference type="Pfam" id="PF01882">
    <property type="entry name" value="DUF58"/>
    <property type="match status" value="1"/>
</dbReference>
<feature type="domain" description="DUF58" evidence="1">
    <location>
        <begin position="56"/>
        <end position="277"/>
    </location>
</feature>